<dbReference type="RefSeq" id="WP_394850818.1">
    <property type="nucleotide sequence ID" value="NZ_CP089982.1"/>
</dbReference>
<evidence type="ECO:0000256" key="1">
    <source>
        <dbReference type="SAM" id="MobiDB-lite"/>
    </source>
</evidence>
<dbReference type="EMBL" id="CP089982">
    <property type="protein sequence ID" value="WXB00176.1"/>
    <property type="molecule type" value="Genomic_DNA"/>
</dbReference>
<feature type="signal peptide" evidence="2">
    <location>
        <begin position="1"/>
        <end position="22"/>
    </location>
</feature>
<sequence length="126" mass="12838">MRLLVVSCAFLFSAVVASQAQAETLASGQAHPVAAASSTRGHRSKKAKRPAKNPERATAGAVKATAAPAPFQPPAASMSRPVEEPPAPAAAPSPPKAALPRLPAAHGKRVRKSKTTRPAHGTAKSI</sequence>
<feature type="compositionally biased region" description="Pro residues" evidence="1">
    <location>
        <begin position="84"/>
        <end position="97"/>
    </location>
</feature>
<feature type="compositionally biased region" description="Low complexity" evidence="1">
    <location>
        <begin position="57"/>
        <end position="69"/>
    </location>
</feature>
<organism evidence="3 4">
    <name type="scientific">Pendulispora brunnea</name>
    <dbReference type="NCBI Taxonomy" id="2905690"/>
    <lineage>
        <taxon>Bacteria</taxon>
        <taxon>Pseudomonadati</taxon>
        <taxon>Myxococcota</taxon>
        <taxon>Myxococcia</taxon>
        <taxon>Myxococcales</taxon>
        <taxon>Sorangiineae</taxon>
        <taxon>Pendulisporaceae</taxon>
        <taxon>Pendulispora</taxon>
    </lineage>
</organism>
<proteinExistence type="predicted"/>
<feature type="compositionally biased region" description="Basic residues" evidence="1">
    <location>
        <begin position="106"/>
        <end position="117"/>
    </location>
</feature>
<feature type="region of interest" description="Disordered" evidence="1">
    <location>
        <begin position="24"/>
        <end position="126"/>
    </location>
</feature>
<name>A0ABZ2KSZ5_9BACT</name>
<reference evidence="3 4" key="1">
    <citation type="submission" date="2021-12" db="EMBL/GenBank/DDBJ databases">
        <title>Discovery of the Pendulisporaceae a myxobacterial family with distinct sporulation behavior and unique specialized metabolism.</title>
        <authorList>
            <person name="Garcia R."/>
            <person name="Popoff A."/>
            <person name="Bader C.D."/>
            <person name="Loehr J."/>
            <person name="Walesch S."/>
            <person name="Walt C."/>
            <person name="Boldt J."/>
            <person name="Bunk B."/>
            <person name="Haeckl F.J.F.P.J."/>
            <person name="Gunesch A.P."/>
            <person name="Birkelbach J."/>
            <person name="Nuebel U."/>
            <person name="Pietschmann T."/>
            <person name="Bach T."/>
            <person name="Mueller R."/>
        </authorList>
    </citation>
    <scope>NUCLEOTIDE SEQUENCE [LARGE SCALE GENOMIC DNA]</scope>
    <source>
        <strain evidence="3 4">MSr12523</strain>
    </source>
</reference>
<keyword evidence="4" id="KW-1185">Reference proteome</keyword>
<keyword evidence="2" id="KW-0732">Signal</keyword>
<accession>A0ABZ2KSZ5</accession>
<feature type="compositionally biased region" description="Basic residues" evidence="1">
    <location>
        <begin position="40"/>
        <end position="51"/>
    </location>
</feature>
<gene>
    <name evidence="3" type="ORF">LZC95_25595</name>
</gene>
<evidence type="ECO:0000313" key="3">
    <source>
        <dbReference type="EMBL" id="WXB00176.1"/>
    </source>
</evidence>
<dbReference type="Proteomes" id="UP001379533">
    <property type="component" value="Chromosome"/>
</dbReference>
<evidence type="ECO:0000313" key="4">
    <source>
        <dbReference type="Proteomes" id="UP001379533"/>
    </source>
</evidence>
<feature type="chain" id="PRO_5045388656" evidence="2">
    <location>
        <begin position="23"/>
        <end position="126"/>
    </location>
</feature>
<evidence type="ECO:0000256" key="2">
    <source>
        <dbReference type="SAM" id="SignalP"/>
    </source>
</evidence>
<protein>
    <submittedName>
        <fullName evidence="3">Uncharacterized protein</fullName>
    </submittedName>
</protein>